<sequence>MSPKTPRKKGKNSSVFSYLMADLRKTIFTSLLALTRVYKIDIDAEQQMVTVSGSVDSAILIKKLVKAGKYAELWSPSPKQNQNQEADNRIYNDDYQKEMQFTVDNLKAPKCQSILASIQDGDLEDQWGFGRYLGTESLASETSQNIAETRDLDNMQMHWDGSMAADTEVEDNMNFMMGDQGFKGDYSYVGLEGNGFSVPRNFHSGFPAYDNYHMHPSCIMLTNVPRYYYSHASPMMLNTEMQCRNATNNMTTCGNMYMHQPQMRMDPRTVVQSGKDEVFRKGDDEGPFTVESFCAIFSSREDACFSCMEKLTPRIQLPDWSCTLTDQGPASQPLEQTAVSDET</sequence>
<proteinExistence type="predicted"/>
<dbReference type="GO" id="GO:0046872">
    <property type="term" value="F:metal ion binding"/>
    <property type="evidence" value="ECO:0007669"/>
    <property type="project" value="UniProtKB-KW"/>
</dbReference>
<gene>
    <name evidence="2" type="ORF">RJ639_018897</name>
</gene>
<evidence type="ECO:0008006" key="4">
    <source>
        <dbReference type="Google" id="ProtNLM"/>
    </source>
</evidence>
<comment type="caution">
    <text evidence="2">The sequence shown here is derived from an EMBL/GenBank/DDBJ whole genome shotgun (WGS) entry which is preliminary data.</text>
</comment>
<protein>
    <recommendedName>
        <fullName evidence="4">HMA domain-containing protein</fullName>
    </recommendedName>
</protein>
<evidence type="ECO:0000313" key="2">
    <source>
        <dbReference type="EMBL" id="KAK3003224.1"/>
    </source>
</evidence>
<name>A0AA89AGW3_9ASTE</name>
<dbReference type="PANTHER" id="PTHR45868">
    <property type="entry name" value="HEAVY METAL-ASSOCIATED ISOPRENYLATED PLANT PROTEIN 33-RELATED"/>
    <property type="match status" value="1"/>
</dbReference>
<keyword evidence="1" id="KW-0479">Metal-binding</keyword>
<dbReference type="AlphaFoldDB" id="A0AA89AGW3"/>
<dbReference type="PANTHER" id="PTHR45868:SF32">
    <property type="entry name" value="HMA DOMAIN-CONTAINING PROTEIN"/>
    <property type="match status" value="1"/>
</dbReference>
<dbReference type="Gene3D" id="3.30.70.100">
    <property type="match status" value="1"/>
</dbReference>
<dbReference type="EMBL" id="JAVXUP010002452">
    <property type="protein sequence ID" value="KAK3003224.1"/>
    <property type="molecule type" value="Genomic_DNA"/>
</dbReference>
<organism evidence="2 3">
    <name type="scientific">Escallonia herrerae</name>
    <dbReference type="NCBI Taxonomy" id="1293975"/>
    <lineage>
        <taxon>Eukaryota</taxon>
        <taxon>Viridiplantae</taxon>
        <taxon>Streptophyta</taxon>
        <taxon>Embryophyta</taxon>
        <taxon>Tracheophyta</taxon>
        <taxon>Spermatophyta</taxon>
        <taxon>Magnoliopsida</taxon>
        <taxon>eudicotyledons</taxon>
        <taxon>Gunneridae</taxon>
        <taxon>Pentapetalae</taxon>
        <taxon>asterids</taxon>
        <taxon>campanulids</taxon>
        <taxon>Escalloniales</taxon>
        <taxon>Escalloniaceae</taxon>
        <taxon>Escallonia</taxon>
    </lineage>
</organism>
<reference evidence="2" key="1">
    <citation type="submission" date="2022-12" db="EMBL/GenBank/DDBJ databases">
        <title>Draft genome assemblies for two species of Escallonia (Escalloniales).</title>
        <authorList>
            <person name="Chanderbali A."/>
            <person name="Dervinis C."/>
            <person name="Anghel I."/>
            <person name="Soltis D."/>
            <person name="Soltis P."/>
            <person name="Zapata F."/>
        </authorList>
    </citation>
    <scope>NUCLEOTIDE SEQUENCE</scope>
    <source>
        <strain evidence="2">UCBG64.0493</strain>
        <tissue evidence="2">Leaf</tissue>
    </source>
</reference>
<evidence type="ECO:0000256" key="1">
    <source>
        <dbReference type="ARBA" id="ARBA00022723"/>
    </source>
</evidence>
<keyword evidence="3" id="KW-1185">Reference proteome</keyword>
<dbReference type="Proteomes" id="UP001188597">
    <property type="component" value="Unassembled WGS sequence"/>
</dbReference>
<accession>A0AA89AGW3</accession>
<evidence type="ECO:0000313" key="3">
    <source>
        <dbReference type="Proteomes" id="UP001188597"/>
    </source>
</evidence>